<dbReference type="InterPro" id="IPR029063">
    <property type="entry name" value="SAM-dependent_MTases_sf"/>
</dbReference>
<dbReference type="GO" id="GO:0008168">
    <property type="term" value="F:methyltransferase activity"/>
    <property type="evidence" value="ECO:0007669"/>
    <property type="project" value="UniProtKB-KW"/>
</dbReference>
<keyword evidence="2" id="KW-0489">Methyltransferase</keyword>
<dbReference type="Pfam" id="PF13649">
    <property type="entry name" value="Methyltransf_25"/>
    <property type="match status" value="1"/>
</dbReference>
<dbReference type="EMBL" id="JBHTMP010000004">
    <property type="protein sequence ID" value="MFD1320250.1"/>
    <property type="molecule type" value="Genomic_DNA"/>
</dbReference>
<dbReference type="RefSeq" id="WP_377567065.1">
    <property type="nucleotide sequence ID" value="NZ_JBHTMP010000004.1"/>
</dbReference>
<reference evidence="3" key="1">
    <citation type="journal article" date="2019" name="Int. J. Syst. Evol. Microbiol.">
        <title>The Global Catalogue of Microorganisms (GCM) 10K type strain sequencing project: providing services to taxonomists for standard genome sequencing and annotation.</title>
        <authorList>
            <consortium name="The Broad Institute Genomics Platform"/>
            <consortium name="The Broad Institute Genome Sequencing Center for Infectious Disease"/>
            <person name="Wu L."/>
            <person name="Ma J."/>
        </authorList>
    </citation>
    <scope>NUCLEOTIDE SEQUENCE [LARGE SCALE GENOMIC DNA]</scope>
    <source>
        <strain evidence="3">JCM 31037</strain>
    </source>
</reference>
<comment type="caution">
    <text evidence="2">The sequence shown here is derived from an EMBL/GenBank/DDBJ whole genome shotgun (WGS) entry which is preliminary data.</text>
</comment>
<protein>
    <submittedName>
        <fullName evidence="2">Class I SAM-dependent methyltransferase</fullName>
    </submittedName>
</protein>
<evidence type="ECO:0000259" key="1">
    <source>
        <dbReference type="Pfam" id="PF13649"/>
    </source>
</evidence>
<feature type="domain" description="Methyltransferase" evidence="1">
    <location>
        <begin position="45"/>
        <end position="139"/>
    </location>
</feature>
<dbReference type="Gene3D" id="3.40.50.150">
    <property type="entry name" value="Vaccinia Virus protein VP39"/>
    <property type="match status" value="1"/>
</dbReference>
<gene>
    <name evidence="2" type="ORF">ACFQ4H_04005</name>
</gene>
<evidence type="ECO:0000313" key="3">
    <source>
        <dbReference type="Proteomes" id="UP001597260"/>
    </source>
</evidence>
<keyword evidence="2" id="KW-0808">Transferase</keyword>
<dbReference type="Proteomes" id="UP001597260">
    <property type="component" value="Unassembled WGS sequence"/>
</dbReference>
<accession>A0ABW3Y8N4</accession>
<keyword evidence="3" id="KW-1185">Reference proteome</keyword>
<dbReference type="InterPro" id="IPR041698">
    <property type="entry name" value="Methyltransf_25"/>
</dbReference>
<evidence type="ECO:0000313" key="2">
    <source>
        <dbReference type="EMBL" id="MFD1320250.1"/>
    </source>
</evidence>
<dbReference type="SUPFAM" id="SSF53335">
    <property type="entry name" value="S-adenosyl-L-methionine-dependent methyltransferases"/>
    <property type="match status" value="1"/>
</dbReference>
<dbReference type="CDD" id="cd02440">
    <property type="entry name" value="AdoMet_MTases"/>
    <property type="match status" value="1"/>
</dbReference>
<sequence>MISDASTFFAQFIRHPLATGAVLPSGSTLARDITAAVPRVGHPLVVELGPGTGVFTRAIQRRLAGRGHHLAVEVNPKFATDLARRHPTVEVVRADATNLGQMLAQRQLVTADVVISGLPWAAFPAGRQRAILDAVIGALGADGVFTTFAYRHALPTRPARRFHSLLTGAFDEVTVGRTVWTNLPPALVYHCRRPLNPDAGPLTS</sequence>
<dbReference type="GO" id="GO:0032259">
    <property type="term" value="P:methylation"/>
    <property type="evidence" value="ECO:0007669"/>
    <property type="project" value="UniProtKB-KW"/>
</dbReference>
<organism evidence="2 3">
    <name type="scientific">Micromonospora sonneratiae</name>
    <dbReference type="NCBI Taxonomy" id="1184706"/>
    <lineage>
        <taxon>Bacteria</taxon>
        <taxon>Bacillati</taxon>
        <taxon>Actinomycetota</taxon>
        <taxon>Actinomycetes</taxon>
        <taxon>Micromonosporales</taxon>
        <taxon>Micromonosporaceae</taxon>
        <taxon>Micromonospora</taxon>
    </lineage>
</organism>
<name>A0ABW3Y8N4_9ACTN</name>
<proteinExistence type="predicted"/>